<evidence type="ECO:0000313" key="2">
    <source>
        <dbReference type="Proteomes" id="UP000232455"/>
    </source>
</evidence>
<comment type="caution">
    <text evidence="1">The sequence shown here is derived from an EMBL/GenBank/DDBJ whole genome shotgun (WGS) entry which is preliminary data.</text>
</comment>
<proteinExistence type="predicted"/>
<sequence>MLSEGLKLATDFVDALNSSKPDAMNEYFDPESIKSFKSAWDDFIVSMQDRFKALGDLWKEVFGDTTAKDFASGVLDVLTFILKAFNGINSVITSIIKESVAFIQWAKQNIPGMGGETAGQDGKATPTVNSTGKIAPGTSMLAPSPNGAADAKASPLPVQAPLVVPTSPSILPPSVQASMKTMSVPPASAINPPAVQPAPVTNNTTVNNNVTVQAPNIRIDGSNHTPEQIAEALGSKLQGMATKALKDEVSKAAASQTDRYGR</sequence>
<dbReference type="EMBL" id="PHHE01000001">
    <property type="protein sequence ID" value="PKA72882.1"/>
    <property type="molecule type" value="Genomic_DNA"/>
</dbReference>
<accession>A0ABX4Q824</accession>
<dbReference type="RefSeq" id="WP_100848141.1">
    <property type="nucleotide sequence ID" value="NZ_PHHE01000001.1"/>
</dbReference>
<name>A0ABX4Q824_9PSED</name>
<evidence type="ECO:0000313" key="1">
    <source>
        <dbReference type="EMBL" id="PKA72882.1"/>
    </source>
</evidence>
<protein>
    <submittedName>
        <fullName evidence="1">Uncharacterized protein</fullName>
    </submittedName>
</protein>
<gene>
    <name evidence="1" type="ORF">ATI02_5983</name>
</gene>
<reference evidence="1 2" key="1">
    <citation type="submission" date="2017-11" db="EMBL/GenBank/DDBJ databases">
        <title>Genome sequencing of a diverse group of Pseudomonas species.</title>
        <authorList>
            <person name="Loper J."/>
        </authorList>
    </citation>
    <scope>NUCLEOTIDE SEQUENCE [LARGE SCALE GENOMIC DNA]</scope>
    <source>
        <strain evidence="1 2">LMG 25716</strain>
    </source>
</reference>
<organism evidence="1 2">
    <name type="scientific">Pseudomonas baetica</name>
    <dbReference type="NCBI Taxonomy" id="674054"/>
    <lineage>
        <taxon>Bacteria</taxon>
        <taxon>Pseudomonadati</taxon>
        <taxon>Pseudomonadota</taxon>
        <taxon>Gammaproteobacteria</taxon>
        <taxon>Pseudomonadales</taxon>
        <taxon>Pseudomonadaceae</taxon>
        <taxon>Pseudomonas</taxon>
    </lineage>
</organism>
<keyword evidence="2" id="KW-1185">Reference proteome</keyword>
<dbReference type="Proteomes" id="UP000232455">
    <property type="component" value="Unassembled WGS sequence"/>
</dbReference>